<protein>
    <submittedName>
        <fullName evidence="1">Uncharacterized protein</fullName>
    </submittedName>
</protein>
<sequence>MSSFMCPIVSFPRCVDTSSTRRSRARLLTNNVAFKSR</sequence>
<reference evidence="1" key="2">
    <citation type="journal article" date="2015" name="Fish Shellfish Immunol.">
        <title>Early steps in the European eel (Anguilla anguilla)-Vibrio vulnificus interaction in the gills: Role of the RtxA13 toxin.</title>
        <authorList>
            <person name="Callol A."/>
            <person name="Pajuelo D."/>
            <person name="Ebbesson L."/>
            <person name="Teles M."/>
            <person name="MacKenzie S."/>
            <person name="Amaro C."/>
        </authorList>
    </citation>
    <scope>NUCLEOTIDE SEQUENCE</scope>
</reference>
<dbReference type="AlphaFoldDB" id="A0A0E9TGN9"/>
<evidence type="ECO:0000313" key="1">
    <source>
        <dbReference type="EMBL" id="JAH52637.1"/>
    </source>
</evidence>
<reference evidence="1" key="1">
    <citation type="submission" date="2014-11" db="EMBL/GenBank/DDBJ databases">
        <authorList>
            <person name="Amaro Gonzalez C."/>
        </authorList>
    </citation>
    <scope>NUCLEOTIDE SEQUENCE</scope>
</reference>
<proteinExistence type="predicted"/>
<name>A0A0E9TGN9_ANGAN</name>
<accession>A0A0E9TGN9</accession>
<organism evidence="1">
    <name type="scientific">Anguilla anguilla</name>
    <name type="common">European freshwater eel</name>
    <name type="synonym">Muraena anguilla</name>
    <dbReference type="NCBI Taxonomy" id="7936"/>
    <lineage>
        <taxon>Eukaryota</taxon>
        <taxon>Metazoa</taxon>
        <taxon>Chordata</taxon>
        <taxon>Craniata</taxon>
        <taxon>Vertebrata</taxon>
        <taxon>Euteleostomi</taxon>
        <taxon>Actinopterygii</taxon>
        <taxon>Neopterygii</taxon>
        <taxon>Teleostei</taxon>
        <taxon>Anguilliformes</taxon>
        <taxon>Anguillidae</taxon>
        <taxon>Anguilla</taxon>
    </lineage>
</organism>
<dbReference type="EMBL" id="GBXM01055940">
    <property type="protein sequence ID" value="JAH52637.1"/>
    <property type="molecule type" value="Transcribed_RNA"/>
</dbReference>